<dbReference type="InterPro" id="IPR006015">
    <property type="entry name" value="Universal_stress_UspA"/>
</dbReference>
<dbReference type="InterPro" id="IPR006016">
    <property type="entry name" value="UspA"/>
</dbReference>
<dbReference type="Proteomes" id="UP001564760">
    <property type="component" value="Unassembled WGS sequence"/>
</dbReference>
<dbReference type="PANTHER" id="PTHR46268:SF6">
    <property type="entry name" value="UNIVERSAL STRESS PROTEIN UP12"/>
    <property type="match status" value="1"/>
</dbReference>
<reference evidence="3 4" key="1">
    <citation type="submission" date="2024-08" db="EMBL/GenBank/DDBJ databases">
        <title>Mycobacterium servetensis sp. nov., a novel rapid-growing mycobacterial species recovered from a human patient in Zaragoza, Spain.</title>
        <authorList>
            <person name="Tristancho-Baro A.I."/>
            <person name="Buenestado-Serrano S."/>
            <person name="Garcia De Viedma D."/>
            <person name="Milagro-Beamonte A."/>
            <person name="Burillo N."/>
            <person name="Sanz S."/>
            <person name="Lopez-Calleja A.I."/>
            <person name="Penas-Utrilla D."/>
            <person name="Guardingo M."/>
            <person name="Garcia M.J."/>
            <person name="Vinuelas-Bayon J."/>
        </authorList>
    </citation>
    <scope>NUCLEOTIDE SEQUENCE [LARGE SCALE GENOMIC DNA]</scope>
    <source>
        <strain evidence="4">HUMS_12744610</strain>
    </source>
</reference>
<protein>
    <submittedName>
        <fullName evidence="3">Universal stress protein</fullName>
    </submittedName>
</protein>
<dbReference type="RefSeq" id="WP_369738641.1">
    <property type="nucleotide sequence ID" value="NZ_JBGEDP010000001.1"/>
</dbReference>
<comment type="caution">
    <text evidence="3">The sequence shown here is derived from an EMBL/GenBank/DDBJ whole genome shotgun (WGS) entry which is preliminary data.</text>
</comment>
<organism evidence="3 4">
    <name type="scientific">Mycobacterium servetii</name>
    <dbReference type="NCBI Taxonomy" id="3237418"/>
    <lineage>
        <taxon>Bacteria</taxon>
        <taxon>Bacillati</taxon>
        <taxon>Actinomycetota</taxon>
        <taxon>Actinomycetes</taxon>
        <taxon>Mycobacteriales</taxon>
        <taxon>Mycobacteriaceae</taxon>
        <taxon>Mycobacterium</taxon>
    </lineage>
</organism>
<name>A0ABV4C131_9MYCO</name>
<dbReference type="PANTHER" id="PTHR46268">
    <property type="entry name" value="STRESS RESPONSE PROTEIN NHAX"/>
    <property type="match status" value="1"/>
</dbReference>
<keyword evidence="4" id="KW-1185">Reference proteome</keyword>
<evidence type="ECO:0000256" key="1">
    <source>
        <dbReference type="ARBA" id="ARBA00008791"/>
    </source>
</evidence>
<accession>A0ABV4C131</accession>
<dbReference type="Pfam" id="PF00582">
    <property type="entry name" value="Usp"/>
    <property type="match status" value="2"/>
</dbReference>
<proteinExistence type="inferred from homology"/>
<feature type="domain" description="UspA" evidence="2">
    <location>
        <begin position="165"/>
        <end position="302"/>
    </location>
</feature>
<evidence type="ECO:0000313" key="4">
    <source>
        <dbReference type="Proteomes" id="UP001564760"/>
    </source>
</evidence>
<evidence type="ECO:0000313" key="3">
    <source>
        <dbReference type="EMBL" id="MEY8016247.1"/>
    </source>
</evidence>
<dbReference type="InterPro" id="IPR014729">
    <property type="entry name" value="Rossmann-like_a/b/a_fold"/>
</dbReference>
<comment type="similarity">
    <text evidence="1">Belongs to the universal stress protein A family.</text>
</comment>
<gene>
    <name evidence="3" type="ORF">AB8998_15205</name>
</gene>
<dbReference type="PRINTS" id="PR01438">
    <property type="entry name" value="UNVRSLSTRESS"/>
</dbReference>
<sequence length="305" mass="32020">MSPRQASAEILVAVDGSPSSLAAVEWAARDAALHEAPLRLVHVAPAITEFFGPVPPVPPPGEYSSWQEQHAHQILEEAHKMAAKAAQPHGAYQITSDVLYDAPILPTLIDLTKAAQLVVVGCRGQTAVARAVLGSVSSGLVYHAKCPVAVIHDEDSLATVSSHAPVVVGVDGSPASELATEIAFDEASRRGVGLVALHAWSDMGPLGFGRPGQAPVEWANFEVREGEALAERLAEWQQRYPDVAVSKIVVSDRPAPRLLQQAETAQLVVVGSHGRGGFSGMLLGSVGRAVVNAARIPVIVARSPE</sequence>
<dbReference type="EMBL" id="JBGEDP010000001">
    <property type="protein sequence ID" value="MEY8016247.1"/>
    <property type="molecule type" value="Genomic_DNA"/>
</dbReference>
<feature type="domain" description="UspA" evidence="2">
    <location>
        <begin position="10"/>
        <end position="152"/>
    </location>
</feature>
<evidence type="ECO:0000259" key="2">
    <source>
        <dbReference type="Pfam" id="PF00582"/>
    </source>
</evidence>
<dbReference type="Gene3D" id="3.40.50.620">
    <property type="entry name" value="HUPs"/>
    <property type="match status" value="2"/>
</dbReference>
<dbReference type="SUPFAM" id="SSF52402">
    <property type="entry name" value="Adenine nucleotide alpha hydrolases-like"/>
    <property type="match status" value="2"/>
</dbReference>